<evidence type="ECO:0000313" key="4">
    <source>
        <dbReference type="EMBL" id="AYR05980.1"/>
    </source>
</evidence>
<dbReference type="FunFam" id="3.50.7.10:FF:000001">
    <property type="entry name" value="60 kDa chaperonin"/>
    <property type="match status" value="1"/>
</dbReference>
<dbReference type="SMR" id="A0A3G3MGM5"/>
<accession>A0A3G3MGM5</accession>
<evidence type="ECO:0000256" key="1">
    <source>
        <dbReference type="ARBA" id="ARBA00006607"/>
    </source>
</evidence>
<dbReference type="InterPro" id="IPR002423">
    <property type="entry name" value="Cpn60/GroEL/TCP-1"/>
</dbReference>
<dbReference type="InterPro" id="IPR001844">
    <property type="entry name" value="Cpn60/GroEL"/>
</dbReference>
<name>A0A3G3MGM5_9FLOR</name>
<dbReference type="NCBIfam" id="NF009489">
    <property type="entry name" value="PRK12851.1"/>
    <property type="match status" value="1"/>
</dbReference>
<comment type="similarity">
    <text evidence="1 3">Belongs to the chaperonin (HSP60) family.</text>
</comment>
<dbReference type="GO" id="GO:0005524">
    <property type="term" value="F:ATP binding"/>
    <property type="evidence" value="ECO:0007669"/>
    <property type="project" value="InterPro"/>
</dbReference>
<dbReference type="SUPFAM" id="SSF48592">
    <property type="entry name" value="GroEL equatorial domain-like"/>
    <property type="match status" value="1"/>
</dbReference>
<evidence type="ECO:0000256" key="2">
    <source>
        <dbReference type="ARBA" id="ARBA00023186"/>
    </source>
</evidence>
<dbReference type="Pfam" id="PF00118">
    <property type="entry name" value="Cpn60_TCP1"/>
    <property type="match status" value="1"/>
</dbReference>
<dbReference type="SUPFAM" id="SSF52029">
    <property type="entry name" value="GroEL apical domain-like"/>
    <property type="match status" value="1"/>
</dbReference>
<dbReference type="InterPro" id="IPR027413">
    <property type="entry name" value="GROEL-like_equatorial_sf"/>
</dbReference>
<sequence length="526" mass="57420">MNEKILYDVKARKELEKGIDIIFAVISSTLGPTGKNVLLQYSSGSCEIVNSGAKIAREIQLEDEFQNIGASLIRQVASKTYYTVGDGVTTAVVLAYSIIKQGLQVRYSGVDPVSIKQGIRKALYFLIDKIADYAKPVEEIKDLACIASMAAGCNSQIGSIVARAICMTANKGLITIEKTNSPGIRLDLVEGIKFDIRSLSPDIFSMISEKEVVQYNPYILVTDQKITCVNKEIVPILEQVSKTGRPLLLVIDSIERQALSTLVVNYLKKVVNVFAIKIPGFLDQKKEFLYDFAFLTGSDIISYETGRTLRSASLSMMGSAERVIISENSILLTPSDSEKKLVLSSQLKKQIEKTSGCYEREKLRTRLNNLSGQIALIRVGGSDDSERDCLKSDLEVSIRATKLAIREGVVPGGGATFLHLSTSLISWSKSILSFEERSGALLLAKALYAPAGNIIKNSGLDTNISSVLEKMRDNGFGYGYDVLSDQIVNMYTHGIVDSAQVLRSSLQNAVSIASLVLITECVICCN</sequence>
<organism evidence="4">
    <name type="scientific">Neogoniolithon spectabile</name>
    <dbReference type="NCBI Taxonomy" id="231755"/>
    <lineage>
        <taxon>Eukaryota</taxon>
        <taxon>Rhodophyta</taxon>
        <taxon>Florideophyceae</taxon>
        <taxon>Corallinophycidae</taxon>
        <taxon>Corallinales</taxon>
        <taxon>Spongitidaceae</taxon>
        <taxon>Neogoniolithoideae</taxon>
        <taxon>Neogoniolithon</taxon>
    </lineage>
</organism>
<reference evidence="4" key="1">
    <citation type="journal article" date="2018" name="Genome Biol. Evol.">
        <title>Mitochondrial and Plastid Genomes from Coralline Red Algae Provide Insights into the Incongruent Evolutionary Histories of Organelles.</title>
        <authorList>
            <person name="Lee J."/>
            <person name="Song H.J."/>
            <person name="In Park S."/>
            <person name="Lee Y.M."/>
            <person name="Jeong S.Y."/>
            <person name="Oh Cho T."/>
            <person name="Kim J.H."/>
            <person name="Choi H.G."/>
            <person name="Choi C.G."/>
            <person name="Nelson W.A."/>
            <person name="Fredericq S."/>
            <person name="Bhattacharya D."/>
            <person name="Su Yoon H."/>
        </authorList>
    </citation>
    <scope>NUCLEOTIDE SEQUENCE</scope>
</reference>
<dbReference type="GO" id="GO:0042026">
    <property type="term" value="P:protein refolding"/>
    <property type="evidence" value="ECO:0007669"/>
    <property type="project" value="InterPro"/>
</dbReference>
<geneLocation type="plastid" evidence="4"/>
<dbReference type="EMBL" id="MH281628">
    <property type="protein sequence ID" value="AYR05980.1"/>
    <property type="molecule type" value="Genomic_DNA"/>
</dbReference>
<dbReference type="NCBIfam" id="NF000592">
    <property type="entry name" value="PRK00013.1"/>
    <property type="match status" value="1"/>
</dbReference>
<dbReference type="Gene3D" id="3.50.7.10">
    <property type="entry name" value="GroEL"/>
    <property type="match status" value="1"/>
</dbReference>
<proteinExistence type="inferred from homology"/>
<dbReference type="Gene3D" id="1.10.560.10">
    <property type="entry name" value="GroEL-like equatorial domain"/>
    <property type="match status" value="1"/>
</dbReference>
<evidence type="ECO:0000256" key="3">
    <source>
        <dbReference type="RuleBase" id="RU000418"/>
    </source>
</evidence>
<gene>
    <name evidence="4" type="primary">groEL</name>
</gene>
<dbReference type="PANTHER" id="PTHR45633">
    <property type="entry name" value="60 KDA HEAT SHOCK PROTEIN, MITOCHONDRIAL"/>
    <property type="match status" value="1"/>
</dbReference>
<dbReference type="RefSeq" id="YP_009541771.1">
    <property type="nucleotide sequence ID" value="NC_039978.1"/>
</dbReference>
<dbReference type="GO" id="GO:0140662">
    <property type="term" value="F:ATP-dependent protein folding chaperone"/>
    <property type="evidence" value="ECO:0007669"/>
    <property type="project" value="InterPro"/>
</dbReference>
<dbReference type="GeneID" id="38463546"/>
<dbReference type="NCBIfam" id="NF009487">
    <property type="entry name" value="PRK12849.1"/>
    <property type="match status" value="1"/>
</dbReference>
<dbReference type="SUPFAM" id="SSF54849">
    <property type="entry name" value="GroEL-intermediate domain like"/>
    <property type="match status" value="1"/>
</dbReference>
<keyword evidence="2" id="KW-0143">Chaperone</keyword>
<dbReference type="AlphaFoldDB" id="A0A3G3MGM5"/>
<dbReference type="InterPro" id="IPR027410">
    <property type="entry name" value="TCP-1-like_intermed_sf"/>
</dbReference>
<dbReference type="PRINTS" id="PR00298">
    <property type="entry name" value="CHAPERONIN60"/>
</dbReference>
<dbReference type="Gene3D" id="3.30.260.10">
    <property type="entry name" value="TCP-1-like chaperonin intermediate domain"/>
    <property type="match status" value="1"/>
</dbReference>
<dbReference type="InterPro" id="IPR027409">
    <property type="entry name" value="GroEL-like_apical_dom_sf"/>
</dbReference>
<protein>
    <submittedName>
        <fullName evidence="4">Chaperonin GroEL</fullName>
    </submittedName>
</protein>
<keyword evidence="4" id="KW-0934">Plastid</keyword>